<evidence type="ECO:0000256" key="1">
    <source>
        <dbReference type="ARBA" id="ARBA00010111"/>
    </source>
</evidence>
<evidence type="ECO:0000256" key="4">
    <source>
        <dbReference type="ARBA" id="ARBA00035177"/>
    </source>
</evidence>
<dbReference type="Pfam" id="PF00468">
    <property type="entry name" value="Ribosomal_L34"/>
    <property type="match status" value="1"/>
</dbReference>
<dbReference type="GO" id="GO:0005840">
    <property type="term" value="C:ribosome"/>
    <property type="evidence" value="ECO:0007669"/>
    <property type="project" value="UniProtKB-KW"/>
</dbReference>
<evidence type="ECO:0000313" key="10">
    <source>
        <dbReference type="Proteomes" id="UP000199671"/>
    </source>
</evidence>
<sequence>MSKRTFQPNNRHRAKVHGFRKRMRTRAGRAVLASRRRKGRARLAA</sequence>
<dbReference type="PANTHER" id="PTHR14503:SF4">
    <property type="entry name" value="LARGE RIBOSOMAL SUBUNIT PROTEIN BL34M"/>
    <property type="match status" value="1"/>
</dbReference>
<protein>
    <recommendedName>
        <fullName evidence="4 5">Large ribosomal subunit protein bL34</fullName>
    </recommendedName>
</protein>
<dbReference type="Proteomes" id="UP000198541">
    <property type="component" value="Unassembled WGS sequence"/>
</dbReference>
<keyword evidence="9" id="KW-1185">Reference proteome</keyword>
<name>A0A1H0AA34_9ACTO</name>
<dbReference type="FunFam" id="1.10.287.3980:FF:000001">
    <property type="entry name" value="Mitochondrial ribosomal protein L34"/>
    <property type="match status" value="1"/>
</dbReference>
<dbReference type="NCBIfam" id="TIGR01030">
    <property type="entry name" value="rpmH_bact"/>
    <property type="match status" value="1"/>
</dbReference>
<gene>
    <name evidence="5" type="primary">rpmH</name>
    <name evidence="7" type="ORF">SAMN04487766_12312</name>
    <name evidence="8" type="ORF">SAMN05216355_10262</name>
</gene>
<dbReference type="Proteomes" id="UP000199671">
    <property type="component" value="Unassembled WGS sequence"/>
</dbReference>
<keyword evidence="2 5" id="KW-0689">Ribosomal protein</keyword>
<accession>A0A1H0AA34</accession>
<dbReference type="EMBL" id="FNIM01000002">
    <property type="protein sequence ID" value="SDN35392.1"/>
    <property type="molecule type" value="Genomic_DNA"/>
</dbReference>
<evidence type="ECO:0000313" key="9">
    <source>
        <dbReference type="Proteomes" id="UP000198541"/>
    </source>
</evidence>
<evidence type="ECO:0000256" key="6">
    <source>
        <dbReference type="SAM" id="MobiDB-lite"/>
    </source>
</evidence>
<dbReference type="InterPro" id="IPR020939">
    <property type="entry name" value="Ribosomal_bL34_CS"/>
</dbReference>
<evidence type="ECO:0000313" key="7">
    <source>
        <dbReference type="EMBL" id="SDN30430.1"/>
    </source>
</evidence>
<proteinExistence type="inferred from homology"/>
<dbReference type="PROSITE" id="PS00784">
    <property type="entry name" value="RIBOSOMAL_L34"/>
    <property type="match status" value="1"/>
</dbReference>
<evidence type="ECO:0000313" key="8">
    <source>
        <dbReference type="EMBL" id="SDN35392.1"/>
    </source>
</evidence>
<dbReference type="GO" id="GO:1990904">
    <property type="term" value="C:ribonucleoprotein complex"/>
    <property type="evidence" value="ECO:0007669"/>
    <property type="project" value="UniProtKB-KW"/>
</dbReference>
<keyword evidence="3 5" id="KW-0687">Ribonucleoprotein</keyword>
<dbReference type="EMBL" id="FNHU01000023">
    <property type="protein sequence ID" value="SDN30430.1"/>
    <property type="molecule type" value="Genomic_DNA"/>
</dbReference>
<dbReference type="GO" id="GO:0006412">
    <property type="term" value="P:translation"/>
    <property type="evidence" value="ECO:0007669"/>
    <property type="project" value="UniProtKB-UniRule"/>
</dbReference>
<dbReference type="OrthoDB" id="9804832at2"/>
<dbReference type="Gene3D" id="1.10.287.3980">
    <property type="match status" value="1"/>
</dbReference>
<organism evidence="7 10">
    <name type="scientific">Actinomyces ruminicola</name>
    <dbReference type="NCBI Taxonomy" id="332524"/>
    <lineage>
        <taxon>Bacteria</taxon>
        <taxon>Bacillati</taxon>
        <taxon>Actinomycetota</taxon>
        <taxon>Actinomycetes</taxon>
        <taxon>Actinomycetales</taxon>
        <taxon>Actinomycetaceae</taxon>
        <taxon>Actinomyces</taxon>
    </lineage>
</organism>
<dbReference type="RefSeq" id="WP_073333441.1">
    <property type="nucleotide sequence ID" value="NZ_FNHU01000023.1"/>
</dbReference>
<feature type="compositionally biased region" description="Basic residues" evidence="6">
    <location>
        <begin position="34"/>
        <end position="45"/>
    </location>
</feature>
<feature type="region of interest" description="Disordered" evidence="6">
    <location>
        <begin position="1"/>
        <end position="45"/>
    </location>
</feature>
<dbReference type="GO" id="GO:0003735">
    <property type="term" value="F:structural constituent of ribosome"/>
    <property type="evidence" value="ECO:0007669"/>
    <property type="project" value="InterPro"/>
</dbReference>
<dbReference type="STRING" id="332524.SAMN04487766_12312"/>
<evidence type="ECO:0000256" key="2">
    <source>
        <dbReference type="ARBA" id="ARBA00022980"/>
    </source>
</evidence>
<evidence type="ECO:0000256" key="3">
    <source>
        <dbReference type="ARBA" id="ARBA00023274"/>
    </source>
</evidence>
<dbReference type="InterPro" id="IPR000271">
    <property type="entry name" value="Ribosomal_bL34"/>
</dbReference>
<reference evidence="7 10" key="2">
    <citation type="submission" date="2016-10" db="EMBL/GenBank/DDBJ databases">
        <authorList>
            <person name="de Groot N.N."/>
        </authorList>
    </citation>
    <scope>NUCLEOTIDE SEQUENCE [LARGE SCALE GENOMIC DNA]</scope>
    <source>
        <strain evidence="8">DSM 27982</strain>
        <strain evidence="7 10">KPR-7B</strain>
    </source>
</reference>
<reference evidence="9" key="1">
    <citation type="submission" date="2016-10" db="EMBL/GenBank/DDBJ databases">
        <authorList>
            <person name="Varghese N."/>
            <person name="Submissions S."/>
        </authorList>
    </citation>
    <scope>NUCLEOTIDE SEQUENCE [LARGE SCALE GENOMIC DNA]</scope>
    <source>
        <strain evidence="9">DSM 27982</strain>
    </source>
</reference>
<dbReference type="PANTHER" id="PTHR14503">
    <property type="entry name" value="MITOCHONDRIAL RIBOSOMAL PROTEIN 34 FAMILY MEMBER"/>
    <property type="match status" value="1"/>
</dbReference>
<feature type="compositionally biased region" description="Basic residues" evidence="6">
    <location>
        <begin position="10"/>
        <end position="27"/>
    </location>
</feature>
<evidence type="ECO:0000256" key="5">
    <source>
        <dbReference type="HAMAP-Rule" id="MF_00391"/>
    </source>
</evidence>
<comment type="similarity">
    <text evidence="1 5">Belongs to the bacterial ribosomal protein bL34 family.</text>
</comment>
<dbReference type="HAMAP" id="MF_00391">
    <property type="entry name" value="Ribosomal_bL34"/>
    <property type="match status" value="1"/>
</dbReference>
<dbReference type="AlphaFoldDB" id="A0A1H0AA34"/>